<dbReference type="Pfam" id="PF25550">
    <property type="entry name" value="DUF7928"/>
    <property type="match status" value="1"/>
</dbReference>
<gene>
    <name evidence="5" type="ORF">F5X68DRAFT_268726</name>
</gene>
<dbReference type="Proteomes" id="UP000770015">
    <property type="component" value="Unassembled WGS sequence"/>
</dbReference>
<dbReference type="InterPro" id="IPR001173">
    <property type="entry name" value="Glyco_trans_2-like"/>
</dbReference>
<evidence type="ECO:0000256" key="1">
    <source>
        <dbReference type="SAM" id="MobiDB-lite"/>
    </source>
</evidence>
<feature type="transmembrane region" description="Helical" evidence="2">
    <location>
        <begin position="872"/>
        <end position="896"/>
    </location>
</feature>
<organism evidence="5 6">
    <name type="scientific">Plectosphaerella plurivora</name>
    <dbReference type="NCBI Taxonomy" id="936078"/>
    <lineage>
        <taxon>Eukaryota</taxon>
        <taxon>Fungi</taxon>
        <taxon>Dikarya</taxon>
        <taxon>Ascomycota</taxon>
        <taxon>Pezizomycotina</taxon>
        <taxon>Sordariomycetes</taxon>
        <taxon>Hypocreomycetidae</taxon>
        <taxon>Glomerellales</taxon>
        <taxon>Plectosphaerellaceae</taxon>
        <taxon>Plectosphaerella</taxon>
    </lineage>
</organism>
<feature type="transmembrane region" description="Helical" evidence="2">
    <location>
        <begin position="746"/>
        <end position="767"/>
    </location>
</feature>
<dbReference type="GO" id="GO:0016740">
    <property type="term" value="F:transferase activity"/>
    <property type="evidence" value="ECO:0007669"/>
    <property type="project" value="UniProtKB-KW"/>
</dbReference>
<proteinExistence type="predicted"/>
<keyword evidence="2" id="KW-1133">Transmembrane helix</keyword>
<evidence type="ECO:0000313" key="5">
    <source>
        <dbReference type="EMBL" id="KAH6687246.1"/>
    </source>
</evidence>
<comment type="caution">
    <text evidence="5">The sequence shown here is derived from an EMBL/GenBank/DDBJ whole genome shotgun (WGS) entry which is preliminary data.</text>
</comment>
<feature type="domain" description="Glycosyltransferase 2-like" evidence="3">
    <location>
        <begin position="515"/>
        <end position="726"/>
    </location>
</feature>
<evidence type="ECO:0000313" key="6">
    <source>
        <dbReference type="Proteomes" id="UP000770015"/>
    </source>
</evidence>
<accession>A0A9P9A8I6</accession>
<feature type="compositionally biased region" description="Low complexity" evidence="1">
    <location>
        <begin position="38"/>
        <end position="60"/>
    </location>
</feature>
<feature type="transmembrane region" description="Helical" evidence="2">
    <location>
        <begin position="839"/>
        <end position="860"/>
    </location>
</feature>
<reference evidence="5" key="1">
    <citation type="journal article" date="2021" name="Nat. Commun.">
        <title>Genetic determinants of endophytism in the Arabidopsis root mycobiome.</title>
        <authorList>
            <person name="Mesny F."/>
            <person name="Miyauchi S."/>
            <person name="Thiergart T."/>
            <person name="Pickel B."/>
            <person name="Atanasova L."/>
            <person name="Karlsson M."/>
            <person name="Huettel B."/>
            <person name="Barry K.W."/>
            <person name="Haridas S."/>
            <person name="Chen C."/>
            <person name="Bauer D."/>
            <person name="Andreopoulos W."/>
            <person name="Pangilinan J."/>
            <person name="LaButti K."/>
            <person name="Riley R."/>
            <person name="Lipzen A."/>
            <person name="Clum A."/>
            <person name="Drula E."/>
            <person name="Henrissat B."/>
            <person name="Kohler A."/>
            <person name="Grigoriev I.V."/>
            <person name="Martin F.M."/>
            <person name="Hacquard S."/>
        </authorList>
    </citation>
    <scope>NUCLEOTIDE SEQUENCE</scope>
    <source>
        <strain evidence="5">MPI-SDFR-AT-0117</strain>
    </source>
</reference>
<feature type="region of interest" description="Disordered" evidence="1">
    <location>
        <begin position="11"/>
        <end position="71"/>
    </location>
</feature>
<dbReference type="Pfam" id="PF13632">
    <property type="entry name" value="Glyco_trans_2_3"/>
    <property type="match status" value="1"/>
</dbReference>
<sequence length="898" mass="101293">MKAFKNYFIAKPPGALDGVPAGPSQDRASVHSVQSKTPSRAADAPAWASSSSSWVEAGPSRRQKGALEPSTEMSDLRAEVMVQNLWQDQLRRVYVSGYDGEEGVILKKARGDYICAPAGLAEVTEGFYESIRLLNVSVAVTVNSPVIQSIMQHLPSNVKSLPVSYGLHLQVLNGMKDLPRCHKHHFAAFIRNPSKLVVWDDHPETVLLRAQTLEQMIVGYIWRLVEEDEDEDEDGKQSKRPGTPMVSVIDLEPGEEEPVRRVKITSSMIVSAALCLEICCLGLGWRMLALEVAVDRYYLRLLIALASPFTLFLSLFFFLVIIANLVQLFGPTSCVTTNSKNYSGKPPPRMSRETGQLPHVTIQMPVYKEGLNPVIKPTVLSIKAAISTYEMQGGSANIFVNDDGMQLISAEQAQARRDFYEEHNIGWVSRPKHDPRPADPDARPFFRRGRFKKASNMNYGLGVTNRIEDRLRLVERPEKWTQKDEDAEYRRCLEEVLLEDEGRTLAEGNIRMGDYILLIDSDTRVPADCLLEAVSEMESSPEVAIIQYTSGVMNVSDSFFEKGVTWFTNMVYTSITFTVSMGDVPPFVGHNAILRWSALQDAASYMCVEDGTEKFWSESHVSEDFDMALRLQTAGYQLRFAAYTGSGFQEGVSLTVYDELMRWEKYAYGVSELLFEPFRRWPTRGPFTPLFRRFIWSDIHFFKKCTMMGYISTYYAIGLAWPMTTANYFITGWFVGYYDKFYLDSFAITCSVVLVFPIASNICLAVLRYRLGHNSILGAFWTNMKWTPLFTVFLGGISLHVSKALLCHLLSIDIQWGATSKEAERCNFLEEVPKIVKGFWATFVFCFLVVGLLVCGATVFPRDWRITDFASIFPLAAQAFCHFSLPVLLNPALMMFSF</sequence>
<feature type="domain" description="DUF7928" evidence="4">
    <location>
        <begin position="77"/>
        <end position="232"/>
    </location>
</feature>
<dbReference type="PANTHER" id="PTHR35408:SF1">
    <property type="entry name" value="GLYCOSYLTRANSFERASE 2-LIKE DOMAIN-CONTAINING PROTEIN"/>
    <property type="match status" value="1"/>
</dbReference>
<dbReference type="Gene3D" id="3.90.550.10">
    <property type="entry name" value="Spore Coat Polysaccharide Biosynthesis Protein SpsA, Chain A"/>
    <property type="match status" value="1"/>
</dbReference>
<name>A0A9P9A8I6_9PEZI</name>
<evidence type="ECO:0000259" key="4">
    <source>
        <dbReference type="Pfam" id="PF25550"/>
    </source>
</evidence>
<feature type="transmembrane region" description="Helical" evidence="2">
    <location>
        <begin position="297"/>
        <end position="323"/>
    </location>
</feature>
<protein>
    <submittedName>
        <fullName evidence="5">Glycosyl transferase family group 2-domain-containing protein</fullName>
    </submittedName>
</protein>
<dbReference type="SUPFAM" id="SSF53448">
    <property type="entry name" value="Nucleotide-diphospho-sugar transferases"/>
    <property type="match status" value="1"/>
</dbReference>
<dbReference type="OrthoDB" id="38531at2759"/>
<dbReference type="InterPro" id="IPR029044">
    <property type="entry name" value="Nucleotide-diphossugar_trans"/>
</dbReference>
<feature type="transmembrane region" description="Helical" evidence="2">
    <location>
        <begin position="268"/>
        <end position="285"/>
    </location>
</feature>
<dbReference type="PANTHER" id="PTHR35408">
    <property type="entry name" value="CHROMOSOME 15, WHOLE GENOME SHOTGUN SEQUENCE"/>
    <property type="match status" value="1"/>
</dbReference>
<dbReference type="InterPro" id="IPR057688">
    <property type="entry name" value="DUF7928"/>
</dbReference>
<keyword evidence="2" id="KW-0812">Transmembrane</keyword>
<keyword evidence="5" id="KW-0808">Transferase</keyword>
<evidence type="ECO:0000256" key="2">
    <source>
        <dbReference type="SAM" id="Phobius"/>
    </source>
</evidence>
<keyword evidence="2" id="KW-0472">Membrane</keyword>
<evidence type="ECO:0000259" key="3">
    <source>
        <dbReference type="Pfam" id="PF13632"/>
    </source>
</evidence>
<dbReference type="AlphaFoldDB" id="A0A9P9A8I6"/>
<feature type="transmembrane region" description="Helical" evidence="2">
    <location>
        <begin position="713"/>
        <end position="734"/>
    </location>
</feature>
<keyword evidence="6" id="KW-1185">Reference proteome</keyword>
<feature type="transmembrane region" description="Helical" evidence="2">
    <location>
        <begin position="788"/>
        <end position="811"/>
    </location>
</feature>
<dbReference type="EMBL" id="JAGSXJ010000011">
    <property type="protein sequence ID" value="KAH6687246.1"/>
    <property type="molecule type" value="Genomic_DNA"/>
</dbReference>